<keyword evidence="1" id="KW-0472">Membrane</keyword>
<feature type="transmembrane region" description="Helical" evidence="1">
    <location>
        <begin position="543"/>
        <end position="563"/>
    </location>
</feature>
<evidence type="ECO:0000256" key="1">
    <source>
        <dbReference type="SAM" id="Phobius"/>
    </source>
</evidence>
<keyword evidence="3" id="KW-1185">Reference proteome</keyword>
<feature type="transmembrane region" description="Helical" evidence="1">
    <location>
        <begin position="394"/>
        <end position="414"/>
    </location>
</feature>
<feature type="transmembrane region" description="Helical" evidence="1">
    <location>
        <begin position="511"/>
        <end position="531"/>
    </location>
</feature>
<dbReference type="EMBL" id="RPDH01000001">
    <property type="protein sequence ID" value="RPE12207.1"/>
    <property type="molecule type" value="Genomic_DNA"/>
</dbReference>
<gene>
    <name evidence="2" type="ORF">EGT74_01225</name>
</gene>
<dbReference type="OrthoDB" id="2659138at2"/>
<sequence>MNKFFLAVIAFFKPLWNRLGVNVPQLMAILDVKLKMDDRRPNAYTHMQQRKKKERKYGSLAMIFVSLLMGVFYLIVFTLSRDPLMQLFLWFTVFTAMLSITLISDFTSVLIDVKDNFVILPKPVNDKTVVVSRILHIMVHVSKIVLPLMLPALIWLGIMAGGLTVVWFAVLVLLLSVFSIFLINAVYLVALKLTTPARFKEILNYIQIIFSVIVFATYYLAPRLTRTLDLSDINLWDYPWLNLVPTFWFAAAYQAVAGSVFTLPMLGYIGLSIVVPMLSLWLVIKVFAPSFNRKLAMLGGSGADEPVVKQQTSLPATPRGMPLYKRLAGWFARDKQERLSFELVWLITGRSRDFKLKVYPSLAYVLVYFVYFLLLGKHESVADAWEQMASGHTFIILIYSSTFVFITAITNLVYSDKFKAGWVYYAAPVESPGPLLMGAFKAAFVKFFLPFYLVIAVFALAVWGLKVAPDLLLGLVNVALINIVFAYIFLRKLPFATEINIKQGAGSILKGLLILVVPGFLGMLHFLTSLLRGGKPVLGIELNANWLVLVFAVISGAAFYLLYEKYRETPWAAISE</sequence>
<feature type="transmembrane region" description="Helical" evidence="1">
    <location>
        <begin position="471"/>
        <end position="490"/>
    </location>
</feature>
<keyword evidence="1" id="KW-0812">Transmembrane</keyword>
<feature type="transmembrane region" description="Helical" evidence="1">
    <location>
        <begin position="134"/>
        <end position="158"/>
    </location>
</feature>
<dbReference type="AlphaFoldDB" id="A0A3N4Q807"/>
<feature type="transmembrane region" description="Helical" evidence="1">
    <location>
        <begin position="356"/>
        <end position="374"/>
    </location>
</feature>
<feature type="transmembrane region" description="Helical" evidence="1">
    <location>
        <begin position="202"/>
        <end position="221"/>
    </location>
</feature>
<comment type="caution">
    <text evidence="2">The sequence shown here is derived from an EMBL/GenBank/DDBJ whole genome shotgun (WGS) entry which is preliminary data.</text>
</comment>
<feature type="transmembrane region" description="Helical" evidence="1">
    <location>
        <begin position="164"/>
        <end position="190"/>
    </location>
</feature>
<evidence type="ECO:0000313" key="3">
    <source>
        <dbReference type="Proteomes" id="UP000278351"/>
    </source>
</evidence>
<reference evidence="2 3" key="1">
    <citation type="submission" date="2018-11" db="EMBL/GenBank/DDBJ databases">
        <title>Chitinophaga lutea sp.nov., isolate from arsenic contaminated soil.</title>
        <authorList>
            <person name="Zong Y."/>
        </authorList>
    </citation>
    <scope>NUCLEOTIDE SEQUENCE [LARGE SCALE GENOMIC DNA]</scope>
    <source>
        <strain evidence="2 3">ZY74</strain>
    </source>
</reference>
<name>A0A3N4Q807_9BACT</name>
<accession>A0A3N4Q807</accession>
<evidence type="ECO:0000313" key="2">
    <source>
        <dbReference type="EMBL" id="RPE12207.1"/>
    </source>
</evidence>
<feature type="transmembrane region" description="Helical" evidence="1">
    <location>
        <begin position="265"/>
        <end position="288"/>
    </location>
</feature>
<dbReference type="Proteomes" id="UP000278351">
    <property type="component" value="Unassembled WGS sequence"/>
</dbReference>
<feature type="transmembrane region" description="Helical" evidence="1">
    <location>
        <begin position="57"/>
        <end position="76"/>
    </location>
</feature>
<proteinExistence type="predicted"/>
<feature type="transmembrane region" description="Helical" evidence="1">
    <location>
        <begin position="447"/>
        <end position="465"/>
    </location>
</feature>
<feature type="transmembrane region" description="Helical" evidence="1">
    <location>
        <begin position="88"/>
        <end position="113"/>
    </location>
</feature>
<protein>
    <submittedName>
        <fullName evidence="2">Uncharacterized protein</fullName>
    </submittedName>
</protein>
<keyword evidence="1" id="KW-1133">Transmembrane helix</keyword>
<dbReference type="RefSeq" id="WP_123844674.1">
    <property type="nucleotide sequence ID" value="NZ_RPDH01000001.1"/>
</dbReference>
<organism evidence="2 3">
    <name type="scientific">Chitinophaga lutea</name>
    <dbReference type="NCBI Taxonomy" id="2488634"/>
    <lineage>
        <taxon>Bacteria</taxon>
        <taxon>Pseudomonadati</taxon>
        <taxon>Bacteroidota</taxon>
        <taxon>Chitinophagia</taxon>
        <taxon>Chitinophagales</taxon>
        <taxon>Chitinophagaceae</taxon>
        <taxon>Chitinophaga</taxon>
    </lineage>
</organism>